<name>A0ABS9QJ49_9HYPH</name>
<dbReference type="InterPro" id="IPR018247">
    <property type="entry name" value="EF_Hand_1_Ca_BS"/>
</dbReference>
<evidence type="ECO:0000256" key="1">
    <source>
        <dbReference type="SAM" id="MobiDB-lite"/>
    </source>
</evidence>
<comment type="caution">
    <text evidence="3">The sequence shown here is derived from an EMBL/GenBank/DDBJ whole genome shotgun (WGS) entry which is preliminary data.</text>
</comment>
<dbReference type="Proteomes" id="UP001201701">
    <property type="component" value="Unassembled WGS sequence"/>
</dbReference>
<organism evidence="3 4">
    <name type="scientific">Mesorhizobium retamae</name>
    <dbReference type="NCBI Taxonomy" id="2912854"/>
    <lineage>
        <taxon>Bacteria</taxon>
        <taxon>Pseudomonadati</taxon>
        <taxon>Pseudomonadota</taxon>
        <taxon>Alphaproteobacteria</taxon>
        <taxon>Hyphomicrobiales</taxon>
        <taxon>Phyllobacteriaceae</taxon>
        <taxon>Mesorhizobium</taxon>
    </lineage>
</organism>
<dbReference type="RefSeq" id="WP_239368589.1">
    <property type="nucleotide sequence ID" value="NZ_JAKREW010000024.1"/>
</dbReference>
<protein>
    <recommendedName>
        <fullName evidence="5">EF-hand domain-containing protein</fullName>
    </recommendedName>
</protein>
<gene>
    <name evidence="3" type="ORF">L4923_20630</name>
</gene>
<dbReference type="EMBL" id="JAKREW010000024">
    <property type="protein sequence ID" value="MCG7507445.1"/>
    <property type="molecule type" value="Genomic_DNA"/>
</dbReference>
<feature type="chain" id="PRO_5046190869" description="EF-hand domain-containing protein" evidence="2">
    <location>
        <begin position="25"/>
        <end position="151"/>
    </location>
</feature>
<dbReference type="SUPFAM" id="SSF47473">
    <property type="entry name" value="EF-hand"/>
    <property type="match status" value="1"/>
</dbReference>
<evidence type="ECO:0000256" key="2">
    <source>
        <dbReference type="SAM" id="SignalP"/>
    </source>
</evidence>
<feature type="compositionally biased region" description="Basic residues" evidence="1">
    <location>
        <begin position="141"/>
        <end position="151"/>
    </location>
</feature>
<evidence type="ECO:0008006" key="5">
    <source>
        <dbReference type="Google" id="ProtNLM"/>
    </source>
</evidence>
<feature type="region of interest" description="Disordered" evidence="1">
    <location>
        <begin position="124"/>
        <end position="151"/>
    </location>
</feature>
<reference evidence="3 4" key="1">
    <citation type="submission" date="2022-02" db="EMBL/GenBank/DDBJ databases">
        <title>Draft genome sequence of Mezorhizobium retamae strain IRAMC:0171 isolated from Retama raetam nodules.</title>
        <authorList>
            <person name="Bengaied R."/>
            <person name="Sbissi I."/>
            <person name="Huber K."/>
            <person name="Ghodbane F."/>
            <person name="Nouioui I."/>
            <person name="Tarhouni M."/>
            <person name="Gtari M."/>
        </authorList>
    </citation>
    <scope>NUCLEOTIDE SEQUENCE [LARGE SCALE GENOMIC DNA]</scope>
    <source>
        <strain evidence="3 4">IRAMC:0171</strain>
    </source>
</reference>
<dbReference type="Gene3D" id="1.10.238.10">
    <property type="entry name" value="EF-hand"/>
    <property type="match status" value="1"/>
</dbReference>
<keyword evidence="4" id="KW-1185">Reference proteome</keyword>
<dbReference type="PROSITE" id="PS00018">
    <property type="entry name" value="EF_HAND_1"/>
    <property type="match status" value="1"/>
</dbReference>
<proteinExistence type="predicted"/>
<feature type="signal peptide" evidence="2">
    <location>
        <begin position="1"/>
        <end position="24"/>
    </location>
</feature>
<evidence type="ECO:0000313" key="3">
    <source>
        <dbReference type="EMBL" id="MCG7507445.1"/>
    </source>
</evidence>
<evidence type="ECO:0000313" key="4">
    <source>
        <dbReference type="Proteomes" id="UP001201701"/>
    </source>
</evidence>
<accession>A0ABS9QJ49</accession>
<keyword evidence="2" id="KW-0732">Signal</keyword>
<sequence length="151" mass="16943">MKKSTKLAFTFVTLASLVGTAAYAEQDKGGDMRDGSRWRLQKAVRDSDGGINFDQFSEAMNPQLKKILADNGGKVTVEQLAAALEKARFERMAKRMIERYDSKGEGVLTQEDVTAHQKKMFALLDKNNDGKIGKNELPKRGDRHHRQSEVE</sequence>
<feature type="compositionally biased region" description="Basic and acidic residues" evidence="1">
    <location>
        <begin position="126"/>
        <end position="140"/>
    </location>
</feature>
<dbReference type="InterPro" id="IPR011992">
    <property type="entry name" value="EF-hand-dom_pair"/>
</dbReference>